<accession>A0A3G5A6I4</accession>
<organism evidence="1">
    <name type="scientific">Hyperionvirus sp</name>
    <dbReference type="NCBI Taxonomy" id="2487770"/>
    <lineage>
        <taxon>Viruses</taxon>
        <taxon>Varidnaviria</taxon>
        <taxon>Bamfordvirae</taxon>
        <taxon>Nucleocytoviricota</taxon>
        <taxon>Megaviricetes</taxon>
        <taxon>Imitervirales</taxon>
        <taxon>Mimiviridae</taxon>
        <taxon>Klosneuvirinae</taxon>
    </lineage>
</organism>
<proteinExistence type="predicted"/>
<sequence>MSVPVMIVLLSKFNFVRFVNLRSVVPLMSLFSVRLISVNFVRVAIISGGTRSDGWRCREVKLVRRWSSGRNAPTMFRDVILGIAAFSYIGRISIRHLGMINLAFGN</sequence>
<dbReference type="EMBL" id="MK072384">
    <property type="protein sequence ID" value="AYV82788.1"/>
    <property type="molecule type" value="Genomic_DNA"/>
</dbReference>
<evidence type="ECO:0000313" key="1">
    <source>
        <dbReference type="EMBL" id="AYV82788.1"/>
    </source>
</evidence>
<protein>
    <submittedName>
        <fullName evidence="1">Uncharacterized protein</fullName>
    </submittedName>
</protein>
<reference evidence="1" key="1">
    <citation type="submission" date="2018-10" db="EMBL/GenBank/DDBJ databases">
        <title>Hidden diversity of soil giant viruses.</title>
        <authorList>
            <person name="Schulz F."/>
            <person name="Alteio L."/>
            <person name="Goudeau D."/>
            <person name="Ryan E.M."/>
            <person name="Malmstrom R.R."/>
            <person name="Blanchard J."/>
            <person name="Woyke T."/>
        </authorList>
    </citation>
    <scope>NUCLEOTIDE SEQUENCE</scope>
    <source>
        <strain evidence="1">HYV1</strain>
    </source>
</reference>
<name>A0A3G5A6I4_9VIRU</name>
<gene>
    <name evidence="1" type="ORF">Hyperionvirus2_156</name>
</gene>